<keyword evidence="1" id="KW-0812">Transmembrane</keyword>
<reference evidence="2 3" key="1">
    <citation type="submission" date="2018-01" db="EMBL/GenBank/DDBJ databases">
        <title>Genome Sequencing and Assembly of Anaerobacter polyendosporus strain CT4.</title>
        <authorList>
            <person name="Tachaapaikoon C."/>
            <person name="Sutheeworapong S."/>
            <person name="Jenjaroenpun P."/>
            <person name="Wongsurawat T."/>
            <person name="Nookeaw I."/>
            <person name="Cheawchanlertfa P."/>
            <person name="Kosugi A."/>
            <person name="Cheevadhanarak S."/>
            <person name="Ratanakhanokchai K."/>
        </authorList>
    </citation>
    <scope>NUCLEOTIDE SEQUENCE [LARGE SCALE GENOMIC DNA]</scope>
    <source>
        <strain evidence="2 3">CT4</strain>
    </source>
</reference>
<sequence>MTLVFIIFIACSILFISLGIMVYKLKKIEILSYYDGTKKYDSDTLAKVAGKHLIYMGVWTLIIDVMFMFLCRIHFAFIFLFMISYCFVLVWYSVKVTKDIERFELKS</sequence>
<name>A0A410DR85_9CLOT</name>
<dbReference type="RefSeq" id="WP_128212381.1">
    <property type="nucleotide sequence ID" value="NZ_CP025746.1"/>
</dbReference>
<dbReference type="OrthoDB" id="1909590at2"/>
<protein>
    <recommendedName>
        <fullName evidence="4">DUF3784 domain-containing protein</fullName>
    </recommendedName>
</protein>
<feature type="transmembrane region" description="Helical" evidence="1">
    <location>
        <begin position="6"/>
        <end position="23"/>
    </location>
</feature>
<feature type="transmembrane region" description="Helical" evidence="1">
    <location>
        <begin position="76"/>
        <end position="94"/>
    </location>
</feature>
<evidence type="ECO:0000256" key="1">
    <source>
        <dbReference type="SAM" id="Phobius"/>
    </source>
</evidence>
<evidence type="ECO:0008006" key="4">
    <source>
        <dbReference type="Google" id="ProtNLM"/>
    </source>
</evidence>
<keyword evidence="1" id="KW-0472">Membrane</keyword>
<dbReference type="AlphaFoldDB" id="A0A410DR85"/>
<dbReference type="KEGG" id="cmah:C1I91_07890"/>
<keyword evidence="1" id="KW-1133">Transmembrane helix</keyword>
<gene>
    <name evidence="2" type="ORF">C1I91_07890</name>
</gene>
<feature type="transmembrane region" description="Helical" evidence="1">
    <location>
        <begin position="53"/>
        <end position="70"/>
    </location>
</feature>
<organism evidence="2 3">
    <name type="scientific">Clostridium manihotivorum</name>
    <dbReference type="NCBI Taxonomy" id="2320868"/>
    <lineage>
        <taxon>Bacteria</taxon>
        <taxon>Bacillati</taxon>
        <taxon>Bacillota</taxon>
        <taxon>Clostridia</taxon>
        <taxon>Eubacteriales</taxon>
        <taxon>Clostridiaceae</taxon>
        <taxon>Clostridium</taxon>
    </lineage>
</organism>
<dbReference type="EMBL" id="CP025746">
    <property type="protein sequence ID" value="QAA31568.1"/>
    <property type="molecule type" value="Genomic_DNA"/>
</dbReference>
<keyword evidence="3" id="KW-1185">Reference proteome</keyword>
<evidence type="ECO:0000313" key="2">
    <source>
        <dbReference type="EMBL" id="QAA31568.1"/>
    </source>
</evidence>
<proteinExistence type="predicted"/>
<dbReference type="Proteomes" id="UP000286268">
    <property type="component" value="Chromosome"/>
</dbReference>
<evidence type="ECO:0000313" key="3">
    <source>
        <dbReference type="Proteomes" id="UP000286268"/>
    </source>
</evidence>
<accession>A0A410DR85</accession>